<reference evidence="3" key="1">
    <citation type="submission" date="2016-10" db="EMBL/GenBank/DDBJ databases">
        <authorList>
            <person name="Varghese N."/>
            <person name="Submissions S."/>
        </authorList>
    </citation>
    <scope>NUCLEOTIDE SEQUENCE [LARGE SCALE GENOMIC DNA]</scope>
    <source>
        <strain evidence="3">S6-262</strain>
    </source>
</reference>
<proteinExistence type="predicted"/>
<dbReference type="EMBL" id="FOCF01000001">
    <property type="protein sequence ID" value="SEM61036.1"/>
    <property type="molecule type" value="Genomic_DNA"/>
</dbReference>
<keyword evidence="1" id="KW-0812">Transmembrane</keyword>
<sequence length="192" mass="21265">MSENADQARTRRRWVTLAELVAVAGVVIAGLGAWNSWSERRDAAADKAATVAAATKADARVDLSATVQDGGRQLLLKDDRHELQSITIDFPHALGATRQEPVADPILDARPFQDKLLELTDGGSDSREGRLAVLVTTRWLDGDAQRQARDVYDVIWRTEGRVLRGRALRLEGLRLRRRGGDQAAIDRLWTHP</sequence>
<dbReference type="STRING" id="1166340.SAMN05192583_0815"/>
<dbReference type="RefSeq" id="WP_093664105.1">
    <property type="nucleotide sequence ID" value="NZ_FOCF01000001.1"/>
</dbReference>
<dbReference type="OrthoDB" id="7499953at2"/>
<accession>A0A1H7ZRZ2</accession>
<gene>
    <name evidence="2" type="ORF">SAMN05192583_0815</name>
</gene>
<protein>
    <submittedName>
        <fullName evidence="2">Uncharacterized protein</fullName>
    </submittedName>
</protein>
<evidence type="ECO:0000313" key="2">
    <source>
        <dbReference type="EMBL" id="SEM61036.1"/>
    </source>
</evidence>
<name>A0A1H7ZRZ2_9SPHN</name>
<feature type="transmembrane region" description="Helical" evidence="1">
    <location>
        <begin position="14"/>
        <end position="34"/>
    </location>
</feature>
<keyword evidence="1" id="KW-1133">Transmembrane helix</keyword>
<dbReference type="AlphaFoldDB" id="A0A1H7ZRZ2"/>
<organism evidence="2 3">
    <name type="scientific">Sphingomonas gellani</name>
    <dbReference type="NCBI Taxonomy" id="1166340"/>
    <lineage>
        <taxon>Bacteria</taxon>
        <taxon>Pseudomonadati</taxon>
        <taxon>Pseudomonadota</taxon>
        <taxon>Alphaproteobacteria</taxon>
        <taxon>Sphingomonadales</taxon>
        <taxon>Sphingomonadaceae</taxon>
        <taxon>Sphingomonas</taxon>
    </lineage>
</organism>
<evidence type="ECO:0000313" key="3">
    <source>
        <dbReference type="Proteomes" id="UP000199206"/>
    </source>
</evidence>
<dbReference type="Proteomes" id="UP000199206">
    <property type="component" value="Unassembled WGS sequence"/>
</dbReference>
<keyword evidence="1" id="KW-0472">Membrane</keyword>
<keyword evidence="3" id="KW-1185">Reference proteome</keyword>
<evidence type="ECO:0000256" key="1">
    <source>
        <dbReference type="SAM" id="Phobius"/>
    </source>
</evidence>